<name>A0AAV8PIN2_ENSVE</name>
<comment type="caution">
    <text evidence="2">The sequence shown here is derived from an EMBL/GenBank/DDBJ whole genome shotgun (WGS) entry which is preliminary data.</text>
</comment>
<accession>A0AAV8PIN2</accession>
<keyword evidence="1" id="KW-0732">Signal</keyword>
<sequence>MTRVAEALLRCLVFTLFHLSLIPAVSPSLPPPQNLEVKGSSPSSTNPTTVLHRWFPSRGWETGIASYQGEVLLERIRTTFRTRHPRLADDD</sequence>
<evidence type="ECO:0000313" key="3">
    <source>
        <dbReference type="Proteomes" id="UP001222027"/>
    </source>
</evidence>
<dbReference type="Proteomes" id="UP001222027">
    <property type="component" value="Unassembled WGS sequence"/>
</dbReference>
<proteinExistence type="predicted"/>
<protein>
    <recommendedName>
        <fullName evidence="4">Secreted protein</fullName>
    </recommendedName>
</protein>
<evidence type="ECO:0000313" key="2">
    <source>
        <dbReference type="EMBL" id="KAJ8458169.1"/>
    </source>
</evidence>
<dbReference type="EMBL" id="JAQQAF010000009">
    <property type="protein sequence ID" value="KAJ8458169.1"/>
    <property type="molecule type" value="Genomic_DNA"/>
</dbReference>
<feature type="chain" id="PRO_5043462673" description="Secreted protein" evidence="1">
    <location>
        <begin position="28"/>
        <end position="91"/>
    </location>
</feature>
<keyword evidence="3" id="KW-1185">Reference proteome</keyword>
<reference evidence="2 3" key="1">
    <citation type="submission" date="2022-12" db="EMBL/GenBank/DDBJ databases">
        <title>Chromosome-scale assembly of the Ensete ventricosum genome.</title>
        <authorList>
            <person name="Dussert Y."/>
            <person name="Stocks J."/>
            <person name="Wendawek A."/>
            <person name="Woldeyes F."/>
            <person name="Nichols R.A."/>
            <person name="Borrell J.S."/>
        </authorList>
    </citation>
    <scope>NUCLEOTIDE SEQUENCE [LARGE SCALE GENOMIC DNA]</scope>
    <source>
        <strain evidence="3">cv. Maze</strain>
        <tissue evidence="2">Seeds</tissue>
    </source>
</reference>
<dbReference type="AlphaFoldDB" id="A0AAV8PIN2"/>
<evidence type="ECO:0008006" key="4">
    <source>
        <dbReference type="Google" id="ProtNLM"/>
    </source>
</evidence>
<evidence type="ECO:0000256" key="1">
    <source>
        <dbReference type="SAM" id="SignalP"/>
    </source>
</evidence>
<gene>
    <name evidence="2" type="ORF">OPV22_031095</name>
</gene>
<feature type="signal peptide" evidence="1">
    <location>
        <begin position="1"/>
        <end position="27"/>
    </location>
</feature>
<organism evidence="2 3">
    <name type="scientific">Ensete ventricosum</name>
    <name type="common">Abyssinian banana</name>
    <name type="synonym">Musa ensete</name>
    <dbReference type="NCBI Taxonomy" id="4639"/>
    <lineage>
        <taxon>Eukaryota</taxon>
        <taxon>Viridiplantae</taxon>
        <taxon>Streptophyta</taxon>
        <taxon>Embryophyta</taxon>
        <taxon>Tracheophyta</taxon>
        <taxon>Spermatophyta</taxon>
        <taxon>Magnoliopsida</taxon>
        <taxon>Liliopsida</taxon>
        <taxon>Zingiberales</taxon>
        <taxon>Musaceae</taxon>
        <taxon>Ensete</taxon>
    </lineage>
</organism>